<dbReference type="STRING" id="171383.AKJ31_01775"/>
<keyword evidence="8" id="KW-0012">Acyltransferase</keyword>
<dbReference type="NCBIfam" id="NF041874">
    <property type="entry name" value="EPS_EpsC"/>
    <property type="match status" value="1"/>
</dbReference>
<comment type="similarity">
    <text evidence="2">Belongs to the transferase hexapeptide repeat family.</text>
</comment>
<organism evidence="11 12">
    <name type="scientific">Vibrio hepatarius</name>
    <dbReference type="NCBI Taxonomy" id="171383"/>
    <lineage>
        <taxon>Bacteria</taxon>
        <taxon>Pseudomonadati</taxon>
        <taxon>Pseudomonadota</taxon>
        <taxon>Gammaproteobacteria</taxon>
        <taxon>Vibrionales</taxon>
        <taxon>Vibrionaceae</taxon>
        <taxon>Vibrio</taxon>
        <taxon>Vibrio oreintalis group</taxon>
    </lineage>
</organism>
<dbReference type="Pfam" id="PF00132">
    <property type="entry name" value="Hexapep"/>
    <property type="match status" value="1"/>
</dbReference>
<dbReference type="PANTHER" id="PTHR42811">
    <property type="entry name" value="SERINE ACETYLTRANSFERASE"/>
    <property type="match status" value="1"/>
</dbReference>
<dbReference type="SUPFAM" id="SSF51161">
    <property type="entry name" value="Trimeric LpxA-like enzymes"/>
    <property type="match status" value="1"/>
</dbReference>
<evidence type="ECO:0000256" key="6">
    <source>
        <dbReference type="ARBA" id="ARBA00022679"/>
    </source>
</evidence>
<proteinExistence type="inferred from homology"/>
<evidence type="ECO:0000256" key="2">
    <source>
        <dbReference type="ARBA" id="ARBA00007274"/>
    </source>
</evidence>
<comment type="pathway">
    <text evidence="1">Amino-acid biosynthesis; L-cysteine biosynthesis; L-cysteine from L-serine: step 1/2.</text>
</comment>
<dbReference type="Pfam" id="PF06426">
    <property type="entry name" value="SATase_N"/>
    <property type="match status" value="1"/>
</dbReference>
<evidence type="ECO:0000256" key="5">
    <source>
        <dbReference type="ARBA" id="ARBA00022605"/>
    </source>
</evidence>
<evidence type="ECO:0000256" key="4">
    <source>
        <dbReference type="ARBA" id="ARBA00018522"/>
    </source>
</evidence>
<sequence>MIWSDINTQAHGLVRKNPRLQDYIDSKIFAYEDFPSALTGHLADSLQEHLQRSLLKEWFDEIVNHHPEIATAAEADINRVVTLNPACPDHLTALLSFRGIAAIQAYRIAHAIWNSGDIQSAVLLQNWISLQWNIDIHPAAKLGQGLFIDHGIGLVIGETAVVEDEVSIWHGVTLGSTLNETGDRHPKIRRGALICASASVLGNIEVGENAIVAANSVVLKPVSNGVVVAGAPAKPVGQAPSSLATLSTQSEQV</sequence>
<dbReference type="EMBL" id="LHPI01000001">
    <property type="protein sequence ID" value="KOO09117.1"/>
    <property type="molecule type" value="Genomic_DNA"/>
</dbReference>
<evidence type="ECO:0000256" key="8">
    <source>
        <dbReference type="ARBA" id="ARBA00023315"/>
    </source>
</evidence>
<feature type="domain" description="Serine acetyltransferase N-terminal" evidence="10">
    <location>
        <begin position="2"/>
        <end position="105"/>
    </location>
</feature>
<dbReference type="Gene3D" id="2.160.10.10">
    <property type="entry name" value="Hexapeptide repeat proteins"/>
    <property type="match status" value="1"/>
</dbReference>
<dbReference type="RefSeq" id="WP_053407370.1">
    <property type="nucleotide sequence ID" value="NZ_LHPI01000001.1"/>
</dbReference>
<evidence type="ECO:0000313" key="11">
    <source>
        <dbReference type="EMBL" id="KOO09117.1"/>
    </source>
</evidence>
<comment type="catalytic activity">
    <reaction evidence="9">
        <text>L-serine + acetyl-CoA = O-acetyl-L-serine + CoA</text>
        <dbReference type="Rhea" id="RHEA:24560"/>
        <dbReference type="ChEBI" id="CHEBI:33384"/>
        <dbReference type="ChEBI" id="CHEBI:57287"/>
        <dbReference type="ChEBI" id="CHEBI:57288"/>
        <dbReference type="ChEBI" id="CHEBI:58340"/>
        <dbReference type="EC" id="2.3.1.30"/>
    </reaction>
</comment>
<dbReference type="InterPro" id="IPR042122">
    <property type="entry name" value="Ser_AcTrfase_N_sf"/>
</dbReference>
<evidence type="ECO:0000256" key="7">
    <source>
        <dbReference type="ARBA" id="ARBA00023192"/>
    </source>
</evidence>
<dbReference type="GO" id="GO:0005737">
    <property type="term" value="C:cytoplasm"/>
    <property type="evidence" value="ECO:0007669"/>
    <property type="project" value="InterPro"/>
</dbReference>
<dbReference type="AlphaFoldDB" id="A0A0M0I4T0"/>
<dbReference type="InterPro" id="IPR045304">
    <property type="entry name" value="LbH_SAT"/>
</dbReference>
<keyword evidence="7" id="KW-0198">Cysteine biosynthesis</keyword>
<dbReference type="Proteomes" id="UP000037530">
    <property type="component" value="Unassembled WGS sequence"/>
</dbReference>
<evidence type="ECO:0000256" key="9">
    <source>
        <dbReference type="ARBA" id="ARBA00049486"/>
    </source>
</evidence>
<dbReference type="Gene3D" id="1.10.3130.10">
    <property type="entry name" value="serine acetyltransferase, domain 1"/>
    <property type="match status" value="1"/>
</dbReference>
<keyword evidence="6 11" id="KW-0808">Transferase</keyword>
<evidence type="ECO:0000256" key="1">
    <source>
        <dbReference type="ARBA" id="ARBA00004876"/>
    </source>
</evidence>
<dbReference type="FunFam" id="2.160.10.10:FF:000002">
    <property type="entry name" value="Serine acetyltransferase"/>
    <property type="match status" value="1"/>
</dbReference>
<dbReference type="PATRIC" id="fig|171383.3.peg.368"/>
<dbReference type="UniPathway" id="UPA00136">
    <property type="reaction ID" value="UER00199"/>
</dbReference>
<name>A0A0M0I4T0_9VIBR</name>
<dbReference type="InterPro" id="IPR001451">
    <property type="entry name" value="Hexapep"/>
</dbReference>
<dbReference type="CDD" id="cd03354">
    <property type="entry name" value="LbH_SAT"/>
    <property type="match status" value="1"/>
</dbReference>
<protein>
    <recommendedName>
        <fullName evidence="4">Serine acetyltransferase</fullName>
        <ecNumber evidence="3">2.3.1.30</ecNumber>
    </recommendedName>
</protein>
<dbReference type="InterPro" id="IPR053376">
    <property type="entry name" value="Serine_acetyltransferase"/>
</dbReference>
<dbReference type="GO" id="GO:0009001">
    <property type="term" value="F:serine O-acetyltransferase activity"/>
    <property type="evidence" value="ECO:0007669"/>
    <property type="project" value="UniProtKB-EC"/>
</dbReference>
<gene>
    <name evidence="11" type="ORF">AKJ31_01775</name>
</gene>
<evidence type="ECO:0000313" key="12">
    <source>
        <dbReference type="Proteomes" id="UP000037530"/>
    </source>
</evidence>
<accession>A0A0M0I4T0</accession>
<comment type="caution">
    <text evidence="11">The sequence shown here is derived from an EMBL/GenBank/DDBJ whole genome shotgun (WGS) entry which is preliminary data.</text>
</comment>
<evidence type="ECO:0000256" key="3">
    <source>
        <dbReference type="ARBA" id="ARBA00013266"/>
    </source>
</evidence>
<dbReference type="GO" id="GO:0006535">
    <property type="term" value="P:cysteine biosynthetic process from serine"/>
    <property type="evidence" value="ECO:0007669"/>
    <property type="project" value="InterPro"/>
</dbReference>
<dbReference type="InterPro" id="IPR011004">
    <property type="entry name" value="Trimer_LpxA-like_sf"/>
</dbReference>
<keyword evidence="12" id="KW-1185">Reference proteome</keyword>
<dbReference type="InterPro" id="IPR010493">
    <property type="entry name" value="Ser_AcTrfase_N"/>
</dbReference>
<evidence type="ECO:0000259" key="10">
    <source>
        <dbReference type="SMART" id="SM00971"/>
    </source>
</evidence>
<reference evidence="12" key="1">
    <citation type="submission" date="2015-08" db="EMBL/GenBank/DDBJ databases">
        <title>Vibrio galatheae sp. nov., a novel member of the Vibrionaceae family isolated from the Solomon Islands.</title>
        <authorList>
            <person name="Giubergia S."/>
            <person name="Machado H."/>
            <person name="Mateiu R.V."/>
            <person name="Gram L."/>
        </authorList>
    </citation>
    <scope>NUCLEOTIDE SEQUENCE [LARGE SCALE GENOMIC DNA]</scope>
    <source>
        <strain evidence="12">DSM 19134</strain>
    </source>
</reference>
<keyword evidence="5" id="KW-0028">Amino-acid biosynthesis</keyword>
<dbReference type="OrthoDB" id="9801456at2"/>
<dbReference type="SMART" id="SM00971">
    <property type="entry name" value="SATase_N"/>
    <property type="match status" value="1"/>
</dbReference>
<dbReference type="EC" id="2.3.1.30" evidence="3"/>